<accession>A0A9N7V780</accession>
<gene>
    <name evidence="1" type="ORF">PLEPLA_LOCUS31854</name>
</gene>
<sequence>MPSLSEQLQEVRSQTEVCLYSSGRVVEVRAGVMAMANLPLPPCSKYRHIAAESMVIENSFGSNRKERLCAAPGGPNPVAPNGVAGAGAFFLLDRGAVSIAGAEGGPLEGTGYGGRRRRLWTRVGPFSRITSTTATAGGTLRLAPSS</sequence>
<evidence type="ECO:0000313" key="1">
    <source>
        <dbReference type="EMBL" id="CAB1444138.1"/>
    </source>
</evidence>
<dbReference type="Gene3D" id="1.20.58.2190">
    <property type="match status" value="1"/>
</dbReference>
<dbReference type="AlphaFoldDB" id="A0A9N7V780"/>
<keyword evidence="2" id="KW-1185">Reference proteome</keyword>
<comment type="caution">
    <text evidence="1">The sequence shown here is derived from an EMBL/GenBank/DDBJ whole genome shotgun (WGS) entry which is preliminary data.</text>
</comment>
<reference evidence="1" key="1">
    <citation type="submission" date="2020-03" db="EMBL/GenBank/DDBJ databases">
        <authorList>
            <person name="Weist P."/>
        </authorList>
    </citation>
    <scope>NUCLEOTIDE SEQUENCE</scope>
</reference>
<name>A0A9N7V780_PLEPL</name>
<proteinExistence type="predicted"/>
<dbReference type="EMBL" id="CADEAL010003301">
    <property type="protein sequence ID" value="CAB1444138.1"/>
    <property type="molecule type" value="Genomic_DNA"/>
</dbReference>
<dbReference type="Proteomes" id="UP001153269">
    <property type="component" value="Unassembled WGS sequence"/>
</dbReference>
<protein>
    <submittedName>
        <fullName evidence="1">Uncharacterized protein</fullName>
    </submittedName>
</protein>
<organism evidence="1 2">
    <name type="scientific">Pleuronectes platessa</name>
    <name type="common">European plaice</name>
    <dbReference type="NCBI Taxonomy" id="8262"/>
    <lineage>
        <taxon>Eukaryota</taxon>
        <taxon>Metazoa</taxon>
        <taxon>Chordata</taxon>
        <taxon>Craniata</taxon>
        <taxon>Vertebrata</taxon>
        <taxon>Euteleostomi</taxon>
        <taxon>Actinopterygii</taxon>
        <taxon>Neopterygii</taxon>
        <taxon>Teleostei</taxon>
        <taxon>Neoteleostei</taxon>
        <taxon>Acanthomorphata</taxon>
        <taxon>Carangaria</taxon>
        <taxon>Pleuronectiformes</taxon>
        <taxon>Pleuronectoidei</taxon>
        <taxon>Pleuronectidae</taxon>
        <taxon>Pleuronectes</taxon>
    </lineage>
</organism>
<evidence type="ECO:0000313" key="2">
    <source>
        <dbReference type="Proteomes" id="UP001153269"/>
    </source>
</evidence>